<dbReference type="STRING" id="1573173.A0A161WBL7"/>
<evidence type="ECO:0000256" key="1">
    <source>
        <dbReference type="SAM" id="MobiDB-lite"/>
    </source>
</evidence>
<organism evidence="2 3">
    <name type="scientific">Colletotrichum incanum</name>
    <name type="common">Soybean anthracnose fungus</name>
    <dbReference type="NCBI Taxonomy" id="1573173"/>
    <lineage>
        <taxon>Eukaryota</taxon>
        <taxon>Fungi</taxon>
        <taxon>Dikarya</taxon>
        <taxon>Ascomycota</taxon>
        <taxon>Pezizomycotina</taxon>
        <taxon>Sordariomycetes</taxon>
        <taxon>Hypocreomycetidae</taxon>
        <taxon>Glomerellales</taxon>
        <taxon>Glomerellaceae</taxon>
        <taxon>Colletotrichum</taxon>
        <taxon>Colletotrichum spaethianum species complex</taxon>
    </lineage>
</organism>
<feature type="region of interest" description="Disordered" evidence="1">
    <location>
        <begin position="106"/>
        <end position="128"/>
    </location>
</feature>
<feature type="compositionally biased region" description="Basic and acidic residues" evidence="1">
    <location>
        <begin position="243"/>
        <end position="256"/>
    </location>
</feature>
<dbReference type="AlphaFoldDB" id="A0A161WBL7"/>
<feature type="compositionally biased region" description="Pro residues" evidence="1">
    <location>
        <begin position="214"/>
        <end position="228"/>
    </location>
</feature>
<name>A0A161WBL7_COLIC</name>
<evidence type="ECO:0000313" key="3">
    <source>
        <dbReference type="Proteomes" id="UP000076584"/>
    </source>
</evidence>
<gene>
    <name evidence="2" type="ORF">CI238_10628</name>
</gene>
<reference evidence="2 3" key="1">
    <citation type="submission" date="2015-06" db="EMBL/GenBank/DDBJ databases">
        <title>Survival trade-offs in plant roots during colonization by closely related pathogenic and mutualistic fungi.</title>
        <authorList>
            <person name="Hacquard S."/>
            <person name="Kracher B."/>
            <person name="Hiruma K."/>
            <person name="Weinman A."/>
            <person name="Muench P."/>
            <person name="Garrido Oter R."/>
            <person name="Ver Loren van Themaat E."/>
            <person name="Dallerey J.-F."/>
            <person name="Damm U."/>
            <person name="Henrissat B."/>
            <person name="Lespinet O."/>
            <person name="Thon M."/>
            <person name="Kemen E."/>
            <person name="McHardy A.C."/>
            <person name="Schulze-Lefert P."/>
            <person name="O'Connell R.J."/>
        </authorList>
    </citation>
    <scope>NUCLEOTIDE SEQUENCE [LARGE SCALE GENOMIC DNA]</scope>
    <source>
        <strain evidence="2 3">MAFF 238704</strain>
    </source>
</reference>
<comment type="caution">
    <text evidence="2">The sequence shown here is derived from an EMBL/GenBank/DDBJ whole genome shotgun (WGS) entry which is preliminary data.</text>
</comment>
<dbReference type="Proteomes" id="UP000076584">
    <property type="component" value="Unassembled WGS sequence"/>
</dbReference>
<evidence type="ECO:0000313" key="2">
    <source>
        <dbReference type="EMBL" id="KZL81578.1"/>
    </source>
</evidence>
<dbReference type="EMBL" id="LFIW01001618">
    <property type="protein sequence ID" value="KZL81578.1"/>
    <property type="molecule type" value="Genomic_DNA"/>
</dbReference>
<keyword evidence="3" id="KW-1185">Reference proteome</keyword>
<protein>
    <submittedName>
        <fullName evidence="2">Uncharacterized protein</fullName>
    </submittedName>
</protein>
<feature type="region of interest" description="Disordered" evidence="1">
    <location>
        <begin position="156"/>
        <end position="259"/>
    </location>
</feature>
<feature type="compositionally biased region" description="Low complexity" evidence="1">
    <location>
        <begin position="165"/>
        <end position="186"/>
    </location>
</feature>
<sequence>MAFAAPASRDGFSFSGDSFFVVASGHVHRRYTLPELKAHFKTLGSTKDHPAHWYEAQLLHYGLPPSKVKGTAKMRLMEAVNAGKMTVPVPVTALERELKKTWTAANKKASAVTKKAPTPQKTAAGKRKADGLDLVANVNTGGSSIGVSVTINHAPQSKASKKAKANATPQPRATPATKATKNTALADSSTSVATPPRGRQTARRGRHATLPARDPIPSPPAASPPPPRKQTARRGNFIIGRGVKREPVPKREDNHDGPYNYPVADTIATNQRRHGQQSSPQGSFAFRSDTDVLPPLGLINGRYEVLNTHFPAGGVTLLDDPRWLVCTIAGDQLWVSFDLGFVHGVMRTPSRPRRSSFEPLLFNWCGEDDDYYRRRYDEHHQCQMAFVGDGWIEGDFDWSGRQVSFQARRLEGQPTRSEIPAQAMWEEWDQFCEG</sequence>
<proteinExistence type="predicted"/>
<accession>A0A161WBL7</accession>